<comment type="similarity">
    <text evidence="1">Belongs to the spermidine/spermine synthase family.</text>
</comment>
<dbReference type="InterPro" id="IPR037163">
    <property type="entry name" value="Spermidine_synt_N_sf"/>
</dbReference>
<dbReference type="InterPro" id="IPR030374">
    <property type="entry name" value="PABS"/>
</dbReference>
<dbReference type="AlphaFoldDB" id="A0A8J9W696"/>
<sequence length="278" mass="31456">MDAIRNGWFSELSPLWPGQAMSLEVEEVLYSGRSKYQDVLVFKSKTYGNVLVLDGVIQCTERDEFSYQEMIAHLPLMSHPNPKKVLLIGGGDGGVLREIAKHSCVESVVQCEIDDKVIEVSKKYLPKMASGYDNPKLTVNIGDGFDFMKKNKGSFDIIITDSSDPIGECMWLHLDLIRDMQEFCSGLYQHVDYSYCTIPTYPSGQIGFVLCSTNPDTNFMDPVRKFTDEQLEELNIRYYNADIHRASFVLPQFVKKALKAPKTKVNNQPQEDGQNGEK</sequence>
<dbReference type="SUPFAM" id="SSF53335">
    <property type="entry name" value="S-adenosyl-L-methionine-dependent methyltransferases"/>
    <property type="match status" value="1"/>
</dbReference>
<dbReference type="OrthoDB" id="2250022at2759"/>
<dbReference type="GO" id="GO:0004766">
    <property type="term" value="F:spermidine synthase activity"/>
    <property type="evidence" value="ECO:0007669"/>
    <property type="project" value="TreeGrafter"/>
</dbReference>
<dbReference type="PANTHER" id="PTHR11558:SF11">
    <property type="entry name" value="SPERMIDINE SYNTHASE"/>
    <property type="match status" value="1"/>
</dbReference>
<dbReference type="GO" id="GO:0008295">
    <property type="term" value="P:spermidine biosynthetic process"/>
    <property type="evidence" value="ECO:0007669"/>
    <property type="project" value="TreeGrafter"/>
</dbReference>
<evidence type="ECO:0000259" key="4">
    <source>
        <dbReference type="PROSITE" id="PS51006"/>
    </source>
</evidence>
<organism evidence="5 6">
    <name type="scientific">Branchiostoma lanceolatum</name>
    <name type="common">Common lancelet</name>
    <name type="synonym">Amphioxus lanceolatum</name>
    <dbReference type="NCBI Taxonomy" id="7740"/>
    <lineage>
        <taxon>Eukaryota</taxon>
        <taxon>Metazoa</taxon>
        <taxon>Chordata</taxon>
        <taxon>Cephalochordata</taxon>
        <taxon>Leptocardii</taxon>
        <taxon>Amphioxiformes</taxon>
        <taxon>Branchiostomatidae</taxon>
        <taxon>Branchiostoma</taxon>
    </lineage>
</organism>
<accession>A0A8J9W696</accession>
<proteinExistence type="inferred from homology"/>
<dbReference type="HAMAP" id="MF_00198">
    <property type="entry name" value="Spermidine_synth"/>
    <property type="match status" value="1"/>
</dbReference>
<dbReference type="GO" id="GO:0005829">
    <property type="term" value="C:cytosol"/>
    <property type="evidence" value="ECO:0007669"/>
    <property type="project" value="TreeGrafter"/>
</dbReference>
<dbReference type="FunFam" id="2.30.140.10:FF:000001">
    <property type="entry name" value="SPE3p Spermidine synthase"/>
    <property type="match status" value="1"/>
</dbReference>
<dbReference type="PROSITE" id="PS51006">
    <property type="entry name" value="PABS_2"/>
    <property type="match status" value="1"/>
</dbReference>
<dbReference type="PROSITE" id="PS01330">
    <property type="entry name" value="PABS_1"/>
    <property type="match status" value="1"/>
</dbReference>
<dbReference type="EMBL" id="OV696696">
    <property type="protein sequence ID" value="CAH1240681.1"/>
    <property type="molecule type" value="Genomic_DNA"/>
</dbReference>
<reference evidence="5" key="1">
    <citation type="submission" date="2022-01" db="EMBL/GenBank/DDBJ databases">
        <authorList>
            <person name="Braso-Vives M."/>
        </authorList>
    </citation>
    <scope>NUCLEOTIDE SEQUENCE</scope>
</reference>
<evidence type="ECO:0000256" key="1">
    <source>
        <dbReference type="ARBA" id="ARBA00007867"/>
    </source>
</evidence>
<name>A0A8J9W696_BRALA</name>
<dbReference type="PANTHER" id="PTHR11558">
    <property type="entry name" value="SPERMIDINE/SPERMINE SYNTHASE"/>
    <property type="match status" value="1"/>
</dbReference>
<evidence type="ECO:0000256" key="3">
    <source>
        <dbReference type="PROSITE-ProRule" id="PRU00354"/>
    </source>
</evidence>
<dbReference type="InterPro" id="IPR029063">
    <property type="entry name" value="SAM-dependent_MTases_sf"/>
</dbReference>
<protein>
    <submittedName>
        <fullName evidence="5">MTOR protein</fullName>
    </submittedName>
</protein>
<dbReference type="Pfam" id="PF01564">
    <property type="entry name" value="Spermine_synth"/>
    <property type="match status" value="2"/>
</dbReference>
<keyword evidence="2 3" id="KW-0808">Transferase</keyword>
<feature type="active site" description="Proton acceptor" evidence="3">
    <location>
        <position position="161"/>
    </location>
</feature>
<dbReference type="Proteomes" id="UP000838412">
    <property type="component" value="Chromosome 11"/>
</dbReference>
<dbReference type="InterPro" id="IPR030373">
    <property type="entry name" value="PABS_CS"/>
</dbReference>
<dbReference type="Pfam" id="PF17284">
    <property type="entry name" value="Spermine_synt_N"/>
    <property type="match status" value="1"/>
</dbReference>
<evidence type="ECO:0000256" key="2">
    <source>
        <dbReference type="ARBA" id="ARBA00022679"/>
    </source>
</evidence>
<dbReference type="CDD" id="cd02440">
    <property type="entry name" value="AdoMet_MTases"/>
    <property type="match status" value="1"/>
</dbReference>
<feature type="domain" description="PABS" evidence="4">
    <location>
        <begin position="6"/>
        <end position="167"/>
    </location>
</feature>
<gene>
    <name evidence="5" type="primary">MTOR</name>
    <name evidence="5" type="ORF">BLAG_LOCUS4532</name>
</gene>
<dbReference type="Gene3D" id="3.40.50.150">
    <property type="entry name" value="Vaccinia Virus protein VP39"/>
    <property type="match status" value="2"/>
</dbReference>
<dbReference type="InterPro" id="IPR001045">
    <property type="entry name" value="Spermi_synthase"/>
</dbReference>
<dbReference type="InterPro" id="IPR035246">
    <property type="entry name" value="Spermidine_synt_N"/>
</dbReference>
<keyword evidence="6" id="KW-1185">Reference proteome</keyword>
<dbReference type="Gene3D" id="2.30.140.10">
    <property type="entry name" value="Spermidine synthase, tetramerisation domain"/>
    <property type="match status" value="1"/>
</dbReference>
<keyword evidence="3" id="KW-0620">Polyamine biosynthesis</keyword>
<evidence type="ECO:0000313" key="6">
    <source>
        <dbReference type="Proteomes" id="UP000838412"/>
    </source>
</evidence>
<evidence type="ECO:0000313" key="5">
    <source>
        <dbReference type="EMBL" id="CAH1240681.1"/>
    </source>
</evidence>